<evidence type="ECO:0000313" key="2">
    <source>
        <dbReference type="Proteomes" id="UP000282378"/>
    </source>
</evidence>
<dbReference type="EMBL" id="RBNL01000738">
    <property type="protein sequence ID" value="RML97729.1"/>
    <property type="molecule type" value="Genomic_DNA"/>
</dbReference>
<reference evidence="1 2" key="1">
    <citation type="submission" date="2018-08" db="EMBL/GenBank/DDBJ databases">
        <title>Recombination of ecologically and evolutionarily significant loci maintains genetic cohesion in the Pseudomonas syringae species complex.</title>
        <authorList>
            <person name="Dillon M."/>
            <person name="Thakur S."/>
            <person name="Almeida R.N.D."/>
            <person name="Weir B.S."/>
            <person name="Guttman D.S."/>
        </authorList>
    </citation>
    <scope>NUCLEOTIDE SEQUENCE [LARGE SCALE GENOMIC DNA]</scope>
    <source>
        <strain evidence="1 2">88_10</strain>
    </source>
</reference>
<dbReference type="AlphaFoldDB" id="A0A3M3AB83"/>
<organism evidence="1 2">
    <name type="scientific">Pseudomonas syringae pv. maculicola</name>
    <dbReference type="NCBI Taxonomy" id="59511"/>
    <lineage>
        <taxon>Bacteria</taxon>
        <taxon>Pseudomonadati</taxon>
        <taxon>Pseudomonadota</taxon>
        <taxon>Gammaproteobacteria</taxon>
        <taxon>Pseudomonadales</taxon>
        <taxon>Pseudomonadaceae</taxon>
        <taxon>Pseudomonas</taxon>
    </lineage>
</organism>
<comment type="caution">
    <text evidence="1">The sequence shown here is derived from an EMBL/GenBank/DDBJ whole genome shotgun (WGS) entry which is preliminary data.</text>
</comment>
<name>A0A3M3AB83_PSEYM</name>
<dbReference type="Proteomes" id="UP000282378">
    <property type="component" value="Unassembled WGS sequence"/>
</dbReference>
<protein>
    <submittedName>
        <fullName evidence="1">Site-specific recombinase, phage integrase family</fullName>
    </submittedName>
</protein>
<sequence length="66" mass="7719">MTSYSETLTSVHMVMAMDQYFIEEEELEARLEEGMPIVEYRQAKKALRESSKKDMEIAKRRESSLG</sequence>
<gene>
    <name evidence="1" type="ORF">APX70_06284</name>
</gene>
<proteinExistence type="predicted"/>
<evidence type="ECO:0000313" key="1">
    <source>
        <dbReference type="EMBL" id="RML97729.1"/>
    </source>
</evidence>
<accession>A0A3M3AB83</accession>